<organism evidence="5 6">
    <name type="scientific">Piscinibacterium candidicorallinum</name>
    <dbReference type="NCBI Taxonomy" id="1793872"/>
    <lineage>
        <taxon>Bacteria</taxon>
        <taxon>Pseudomonadati</taxon>
        <taxon>Pseudomonadota</taxon>
        <taxon>Betaproteobacteria</taxon>
        <taxon>Burkholderiales</taxon>
        <taxon>Piscinibacterium</taxon>
    </lineage>
</organism>
<feature type="region of interest" description="Disordered" evidence="1">
    <location>
        <begin position="260"/>
        <end position="281"/>
    </location>
</feature>
<proteinExistence type="predicted"/>
<feature type="domain" description="Carbohydrate-binding" evidence="3">
    <location>
        <begin position="50"/>
        <end position="201"/>
    </location>
</feature>
<evidence type="ECO:0000256" key="1">
    <source>
        <dbReference type="SAM" id="MobiDB-lite"/>
    </source>
</evidence>
<comment type="caution">
    <text evidence="5">The sequence shown here is derived from an EMBL/GenBank/DDBJ whole genome shotgun (WGS) entry which is preliminary data.</text>
</comment>
<dbReference type="Pfam" id="PF19313">
    <property type="entry name" value="DUF5916"/>
    <property type="match status" value="1"/>
</dbReference>
<dbReference type="InterPro" id="IPR045670">
    <property type="entry name" value="DUF5916"/>
</dbReference>
<dbReference type="EMBL" id="JBHRTI010000004">
    <property type="protein sequence ID" value="MFC3148106.1"/>
    <property type="molecule type" value="Genomic_DNA"/>
</dbReference>
<protein>
    <submittedName>
        <fullName evidence="5">DUF5916 domain-containing protein</fullName>
    </submittedName>
</protein>
<dbReference type="Pfam" id="PF06452">
    <property type="entry name" value="CBM9_1"/>
    <property type="match status" value="1"/>
</dbReference>
<evidence type="ECO:0000259" key="3">
    <source>
        <dbReference type="Pfam" id="PF06452"/>
    </source>
</evidence>
<feature type="signal peptide" evidence="2">
    <location>
        <begin position="1"/>
        <end position="27"/>
    </location>
</feature>
<sequence length="763" mass="84772">MVPMSRTLLRICSLACASWLLAGAPLAQTQALTSAPITAVRLNSDESIRLDGRLEEPAWQRAPVYRSFYEIDPVRGRTPDYETRVQVVYGDRALYVAVTALDPRPEQIRRPLVRHDQVNRTQDFVVVYVDPVGSKKAAQFFRANAAGSTADGIHTADNDNESFAPDYDFDVVTAPLTREGEGGWVAEFRIPFSSLRYTADAKAQWRIQVGRRIPREQFTLVLSVPLPREALSFIDAMQPLEGFAPPQDHAFLSVRPTLTVRRTEDEPAGGPTRTDGEAKPSLDVKWRLRPELVVDATLNPDFSQVELDVPQLSRNTRFALFLSEKRPFFLESSDLLASPTDALYTRSVNDPRWGLRASWRSDAVAGTALLAKDKGGGLTLLPGTYGTSAALQPGNATLMSRVRSDFGALSLGAIAIDRRYEDGRGENAVVGADSTWSLTPNWRVNSQWMGSRTTALTDANGELDAARAETGSKLYASLYGRTDRTETGLTVQRTSADFRNDAGFVAQSGVRKIDANQNYEWQRVGPFNKVSVFVNAGRTEALDSGEMVSQYWFPGVYMTAARNTEINIEYEPATKQRVAPGAPVLTERFGHIWAMTTPARWMPLLEGSIDAGELADVTANRVRPGLRWYVYTRLRPFARLELEPRVDQLVLRNDGERTYTETAARLLSIVHLAPRQTLRLILQYTSFDRKAEPALNVLADRSRSSAQSLTYAWRQSAGTVLYVGASRGAVGLPLRQSRGSEVFVKFQADVDEVREAWRSRRAG</sequence>
<reference evidence="6" key="1">
    <citation type="journal article" date="2019" name="Int. J. Syst. Evol. Microbiol.">
        <title>The Global Catalogue of Microorganisms (GCM) 10K type strain sequencing project: providing services to taxonomists for standard genome sequencing and annotation.</title>
        <authorList>
            <consortium name="The Broad Institute Genomics Platform"/>
            <consortium name="The Broad Institute Genome Sequencing Center for Infectious Disease"/>
            <person name="Wu L."/>
            <person name="Ma J."/>
        </authorList>
    </citation>
    <scope>NUCLEOTIDE SEQUENCE [LARGE SCALE GENOMIC DNA]</scope>
    <source>
        <strain evidence="6">KCTC 52168</strain>
    </source>
</reference>
<dbReference type="InterPro" id="IPR010502">
    <property type="entry name" value="Carb-bd_dom_fam9"/>
</dbReference>
<evidence type="ECO:0000259" key="4">
    <source>
        <dbReference type="Pfam" id="PF19313"/>
    </source>
</evidence>
<dbReference type="SUPFAM" id="SSF49344">
    <property type="entry name" value="CBD9-like"/>
    <property type="match status" value="1"/>
</dbReference>
<accession>A0ABV7H963</accession>
<gene>
    <name evidence="5" type="ORF">ACFOEN_10675</name>
</gene>
<keyword evidence="6" id="KW-1185">Reference proteome</keyword>
<feature type="chain" id="PRO_5046673261" evidence="2">
    <location>
        <begin position="28"/>
        <end position="763"/>
    </location>
</feature>
<dbReference type="Proteomes" id="UP001595556">
    <property type="component" value="Unassembled WGS sequence"/>
</dbReference>
<evidence type="ECO:0000256" key="2">
    <source>
        <dbReference type="SAM" id="SignalP"/>
    </source>
</evidence>
<evidence type="ECO:0000313" key="5">
    <source>
        <dbReference type="EMBL" id="MFC3148106.1"/>
    </source>
</evidence>
<keyword evidence="2" id="KW-0732">Signal</keyword>
<feature type="domain" description="DUF5916" evidence="4">
    <location>
        <begin position="274"/>
        <end position="348"/>
    </location>
</feature>
<evidence type="ECO:0000313" key="6">
    <source>
        <dbReference type="Proteomes" id="UP001595556"/>
    </source>
</evidence>
<dbReference type="Gene3D" id="2.60.40.1190">
    <property type="match status" value="1"/>
</dbReference>
<dbReference type="CDD" id="cd09618">
    <property type="entry name" value="CBM9_like_2"/>
    <property type="match status" value="1"/>
</dbReference>
<name>A0ABV7H963_9BURK</name>